<sequence length="49" mass="5748">MRNVLYTFIKKKTKSPPQKGELEKIKRANYVTTNSAKHPAQIWMTFHDA</sequence>
<keyword evidence="2" id="KW-1185">Reference proteome</keyword>
<accession>A0A7L9DHY3</accession>
<proteinExistence type="predicted"/>
<evidence type="ECO:0000313" key="1">
    <source>
        <dbReference type="EMBL" id="QOJ53944.1"/>
    </source>
</evidence>
<protein>
    <submittedName>
        <fullName evidence="1">ORF3</fullName>
    </submittedName>
</protein>
<evidence type="ECO:0000313" key="2">
    <source>
        <dbReference type="Proteomes" id="UP001230876"/>
    </source>
</evidence>
<dbReference type="EMBL" id="MT674683">
    <property type="protein sequence ID" value="QOJ53944.1"/>
    <property type="molecule type" value="Genomic_DNA"/>
</dbReference>
<dbReference type="Proteomes" id="UP001230876">
    <property type="component" value="Segment"/>
</dbReference>
<name>A0A7L9DHY3_9ADEN</name>
<reference evidence="1" key="1">
    <citation type="journal article" date="2020" name="Viruses">
        <title>Molecular Characterisation of a Novel and Highly Divergent Passerine Adenovirus 1.</title>
        <authorList>
            <person name="Athukorala A."/>
            <person name="Forwood J.K."/>
            <person name="Phalen D.N."/>
            <person name="Sarker S."/>
        </authorList>
    </citation>
    <scope>NUCLEOTIDE SEQUENCE</scope>
    <source>
        <strain evidence="1">AU2787</strain>
    </source>
</reference>
<organism evidence="1 2">
    <name type="scientific">Passerine adenovirus 1</name>
    <dbReference type="NCBI Taxonomy" id="2779174"/>
    <lineage>
        <taxon>Viruses</taxon>
        <taxon>Varidnaviria</taxon>
        <taxon>Bamfordvirae</taxon>
        <taxon>Preplasmiviricota</taxon>
        <taxon>Polisuviricotina</taxon>
        <taxon>Pharingeaviricetes</taxon>
        <taxon>Rowavirales</taxon>
        <taxon>Adenoviridae</taxon>
        <taxon>Barthadenovirus</taxon>
    </lineage>
</organism>